<keyword evidence="1" id="KW-0732">Signal</keyword>
<dbReference type="OrthoDB" id="839003at2"/>
<dbReference type="EMBL" id="VOOS01000001">
    <property type="protein sequence ID" value="TXB66856.1"/>
    <property type="molecule type" value="Genomic_DNA"/>
</dbReference>
<proteinExistence type="predicted"/>
<feature type="signal peptide" evidence="1">
    <location>
        <begin position="1"/>
        <end position="20"/>
    </location>
</feature>
<dbReference type="RefSeq" id="WP_147097864.1">
    <property type="nucleotide sequence ID" value="NZ_VOOS01000001.1"/>
</dbReference>
<feature type="chain" id="PRO_5022907051" description="DUF3575 domain-containing protein" evidence="1">
    <location>
        <begin position="21"/>
        <end position="182"/>
    </location>
</feature>
<dbReference type="Proteomes" id="UP000321721">
    <property type="component" value="Unassembled WGS sequence"/>
</dbReference>
<reference evidence="2 3" key="1">
    <citation type="submission" date="2019-08" db="EMBL/GenBank/DDBJ databases">
        <title>Genome of Vicingus serpentipes NCIMB 15042.</title>
        <authorList>
            <person name="Bowman J.P."/>
        </authorList>
    </citation>
    <scope>NUCLEOTIDE SEQUENCE [LARGE SCALE GENOMIC DNA]</scope>
    <source>
        <strain evidence="2 3">NCIMB 15042</strain>
    </source>
</reference>
<evidence type="ECO:0000313" key="3">
    <source>
        <dbReference type="Proteomes" id="UP000321721"/>
    </source>
</evidence>
<name>A0A5C6RWC8_9FLAO</name>
<sequence length="182" mass="20662">MNFKLILAIVLCLELSYSFAQSNTPIFLGIQPAVTIEPSYVEGELDVNILPIVVELSISNRVNFRILPTLNYHFGGTKQGISDIGFYTVFPVFMKNQEERNYPYGIYVGPLLGLGRNLINDHYTTTLAIEPGYFFKTKKRFTICTGLQLGGSYFLYDSQPNKWVFHWGPKVSLGFWIGNSKK</sequence>
<evidence type="ECO:0000313" key="2">
    <source>
        <dbReference type="EMBL" id="TXB66856.1"/>
    </source>
</evidence>
<gene>
    <name evidence="2" type="ORF">FRY74_01335</name>
</gene>
<protein>
    <recommendedName>
        <fullName evidence="4">DUF3575 domain-containing protein</fullName>
    </recommendedName>
</protein>
<organism evidence="2 3">
    <name type="scientific">Vicingus serpentipes</name>
    <dbReference type="NCBI Taxonomy" id="1926625"/>
    <lineage>
        <taxon>Bacteria</taxon>
        <taxon>Pseudomonadati</taxon>
        <taxon>Bacteroidota</taxon>
        <taxon>Flavobacteriia</taxon>
        <taxon>Flavobacteriales</taxon>
        <taxon>Vicingaceae</taxon>
        <taxon>Vicingus</taxon>
    </lineage>
</organism>
<accession>A0A5C6RWC8</accession>
<dbReference type="AlphaFoldDB" id="A0A5C6RWC8"/>
<evidence type="ECO:0000256" key="1">
    <source>
        <dbReference type="SAM" id="SignalP"/>
    </source>
</evidence>
<keyword evidence="3" id="KW-1185">Reference proteome</keyword>
<evidence type="ECO:0008006" key="4">
    <source>
        <dbReference type="Google" id="ProtNLM"/>
    </source>
</evidence>
<comment type="caution">
    <text evidence="2">The sequence shown here is derived from an EMBL/GenBank/DDBJ whole genome shotgun (WGS) entry which is preliminary data.</text>
</comment>